<evidence type="ECO:0000256" key="4">
    <source>
        <dbReference type="ARBA" id="ARBA00012086"/>
    </source>
</evidence>
<dbReference type="SUPFAM" id="SSF51569">
    <property type="entry name" value="Aldolase"/>
    <property type="match status" value="1"/>
</dbReference>
<accession>A0ABU4NHT4</accession>
<dbReference type="Pfam" id="PF00701">
    <property type="entry name" value="DHDPS"/>
    <property type="match status" value="1"/>
</dbReference>
<name>A0ABU4NHT4_9ACTN</name>
<keyword evidence="10 12" id="KW-0704">Schiff base</keyword>
<sequence>MTLTHRPTPFGRALCAMITPFTASGALDLDGAQRLADRLVTEGCDGLVLSGTTGESPTTTDTEKAELIRAVRTAVGNRAVIVAGVGTADTRHTVELALAAEKAGADGLLAVTPYYSRPPQDAVEAHFRELADASGLPVALYDIPGRTGTRIEPETMIRLAGHPRIVAVKDCAYDLLGTQKVLAETELAYYTGCDEYVLALYAIGGSGYVSTVANAVPRQVRAVVDAFDAGDTAGAARLQRRAVPLIELMMSSGLPGTVTAKALLGRLGLPAGPVRAPLRPAGQEATDGLLAAYERLVAV</sequence>
<evidence type="ECO:0000256" key="10">
    <source>
        <dbReference type="ARBA" id="ARBA00023270"/>
    </source>
</evidence>
<feature type="binding site" evidence="12">
    <location>
        <position position="209"/>
    </location>
    <ligand>
        <name>pyruvate</name>
        <dbReference type="ChEBI" id="CHEBI:15361"/>
    </ligand>
</feature>
<dbReference type="RefSeq" id="WP_046705727.1">
    <property type="nucleotide sequence ID" value="NZ_JARAUR010000088.1"/>
</dbReference>
<dbReference type="SMART" id="SM01130">
    <property type="entry name" value="DHDPS"/>
    <property type="match status" value="1"/>
</dbReference>
<dbReference type="InterPro" id="IPR020624">
    <property type="entry name" value="Schiff_base-form_aldolases_CS"/>
</dbReference>
<proteinExistence type="inferred from homology"/>
<feature type="active site" description="Schiff-base intermediate with substrate" evidence="12">
    <location>
        <position position="169"/>
    </location>
</feature>
<comment type="caution">
    <text evidence="12">Was originally thought to be a dihydrodipicolinate synthase (DHDPS), catalyzing the condensation of (S)-aspartate-beta-semialdehyde [(S)-ASA] and pyruvate to dihydrodipicolinate (DHDP). However, it was shown in E.coli that the product of the enzymatic reaction is not dihydrodipicolinate but in fact (4S)-4-hydroxy-2,3,4,5-tetrahydro-(2S)-dipicolinic acid (HTPA), and that the consecutive dehydration reaction leading to DHDP is not spontaneous but catalyzed by DapB.</text>
</comment>
<dbReference type="CDD" id="cd00950">
    <property type="entry name" value="DHDPS"/>
    <property type="match status" value="1"/>
</dbReference>
<comment type="pathway">
    <text evidence="2 12">Amino-acid biosynthesis; L-lysine biosynthesis via DAP pathway; (S)-tetrahydrodipicolinate from L-aspartate: step 3/4.</text>
</comment>
<organism evidence="14 15">
    <name type="scientific">Streptomyces europaeiscabiei</name>
    <dbReference type="NCBI Taxonomy" id="146819"/>
    <lineage>
        <taxon>Bacteria</taxon>
        <taxon>Bacillati</taxon>
        <taxon>Actinomycetota</taxon>
        <taxon>Actinomycetes</taxon>
        <taxon>Kitasatosporales</taxon>
        <taxon>Streptomycetaceae</taxon>
        <taxon>Streptomyces</taxon>
    </lineage>
</organism>
<evidence type="ECO:0000256" key="7">
    <source>
        <dbReference type="ARBA" id="ARBA00022915"/>
    </source>
</evidence>
<dbReference type="PROSITE" id="PS00665">
    <property type="entry name" value="DHDPS_1"/>
    <property type="match status" value="1"/>
</dbReference>
<dbReference type="InterPro" id="IPR005263">
    <property type="entry name" value="DapA"/>
</dbReference>
<evidence type="ECO:0000256" key="5">
    <source>
        <dbReference type="ARBA" id="ARBA00022490"/>
    </source>
</evidence>
<keyword evidence="6 12" id="KW-0028">Amino-acid biosynthesis</keyword>
<evidence type="ECO:0000256" key="8">
    <source>
        <dbReference type="ARBA" id="ARBA00023154"/>
    </source>
</evidence>
<feature type="active site" description="Proton donor/acceptor" evidence="12">
    <location>
        <position position="141"/>
    </location>
</feature>
<protein>
    <recommendedName>
        <fullName evidence="4 12">4-hydroxy-tetrahydrodipicolinate synthase</fullName>
        <shortName evidence="12">HTPA synthase</shortName>
        <ecNumber evidence="4 12">4.3.3.7</ecNumber>
    </recommendedName>
</protein>
<keyword evidence="15" id="KW-1185">Reference proteome</keyword>
<feature type="site" description="Part of a proton relay during catalysis" evidence="12">
    <location>
        <position position="115"/>
    </location>
</feature>
<reference evidence="14 15" key="1">
    <citation type="journal article" date="2023" name="Microb. Genom.">
        <title>Mesoterricola silvestris gen. nov., sp. nov., Mesoterricola sediminis sp. nov., Geothrix oryzae sp. nov., Geothrix edaphica sp. nov., Geothrix rubra sp. nov., and Geothrix limicola sp. nov., six novel members of Acidobacteriota isolated from soils.</title>
        <authorList>
            <person name="Weisberg A.J."/>
            <person name="Pearce E."/>
            <person name="Kramer C.G."/>
            <person name="Chang J.H."/>
            <person name="Clarke C.R."/>
        </authorList>
    </citation>
    <scope>NUCLEOTIDE SEQUENCE [LARGE SCALE GENOMIC DNA]</scope>
    <source>
        <strain evidence="14 15">ID09-01A</strain>
    </source>
</reference>
<evidence type="ECO:0000256" key="3">
    <source>
        <dbReference type="ARBA" id="ARBA00007592"/>
    </source>
</evidence>
<gene>
    <name evidence="12 14" type="primary">dapA</name>
    <name evidence="14" type="ORF">PV662_18365</name>
</gene>
<dbReference type="PRINTS" id="PR00146">
    <property type="entry name" value="DHPICSNTHASE"/>
</dbReference>
<keyword evidence="5 12" id="KW-0963">Cytoplasm</keyword>
<comment type="catalytic activity">
    <reaction evidence="11 12">
        <text>L-aspartate 4-semialdehyde + pyruvate = (2S,4S)-4-hydroxy-2,3,4,5-tetrahydrodipicolinate + H2O + H(+)</text>
        <dbReference type="Rhea" id="RHEA:34171"/>
        <dbReference type="ChEBI" id="CHEBI:15361"/>
        <dbReference type="ChEBI" id="CHEBI:15377"/>
        <dbReference type="ChEBI" id="CHEBI:15378"/>
        <dbReference type="ChEBI" id="CHEBI:67139"/>
        <dbReference type="ChEBI" id="CHEBI:537519"/>
        <dbReference type="EC" id="4.3.3.7"/>
    </reaction>
</comment>
<dbReference type="InterPro" id="IPR020625">
    <property type="entry name" value="Schiff_base-form_aldolases_AS"/>
</dbReference>
<keyword evidence="8 12" id="KW-0457">Lysine biosynthesis</keyword>
<dbReference type="EC" id="4.3.3.7" evidence="4 12"/>
<comment type="function">
    <text evidence="1 12">Catalyzes the condensation of (S)-aspartate-beta-semialdehyde [(S)-ASA] and pyruvate to 4-hydroxy-tetrahydrodipicolinate (HTPA).</text>
</comment>
<evidence type="ECO:0000256" key="9">
    <source>
        <dbReference type="ARBA" id="ARBA00023239"/>
    </source>
</evidence>
<dbReference type="InterPro" id="IPR013785">
    <property type="entry name" value="Aldolase_TIM"/>
</dbReference>
<dbReference type="EMBL" id="JARAYU010000005">
    <property type="protein sequence ID" value="MDX3701697.1"/>
    <property type="molecule type" value="Genomic_DNA"/>
</dbReference>
<keyword evidence="9 12" id="KW-0456">Lyase</keyword>
<comment type="similarity">
    <text evidence="3 12 13">Belongs to the DapA family.</text>
</comment>
<feature type="binding site" evidence="12">
    <location>
        <position position="53"/>
    </location>
    <ligand>
        <name>pyruvate</name>
        <dbReference type="ChEBI" id="CHEBI:15361"/>
    </ligand>
</feature>
<dbReference type="PANTHER" id="PTHR12128">
    <property type="entry name" value="DIHYDRODIPICOLINATE SYNTHASE"/>
    <property type="match status" value="1"/>
</dbReference>
<dbReference type="PANTHER" id="PTHR12128:SF66">
    <property type="entry name" value="4-HYDROXY-2-OXOGLUTARATE ALDOLASE, MITOCHONDRIAL"/>
    <property type="match status" value="1"/>
</dbReference>
<comment type="caution">
    <text evidence="14">The sequence shown here is derived from an EMBL/GenBank/DDBJ whole genome shotgun (WGS) entry which is preliminary data.</text>
</comment>
<evidence type="ECO:0000256" key="11">
    <source>
        <dbReference type="ARBA" id="ARBA00047836"/>
    </source>
</evidence>
<dbReference type="GO" id="GO:0008840">
    <property type="term" value="F:4-hydroxy-tetrahydrodipicolinate synthase activity"/>
    <property type="evidence" value="ECO:0007669"/>
    <property type="project" value="UniProtKB-EC"/>
</dbReference>
<comment type="subunit">
    <text evidence="12">Homotetramer; dimer of dimers.</text>
</comment>
<dbReference type="NCBIfam" id="TIGR00674">
    <property type="entry name" value="dapA"/>
    <property type="match status" value="1"/>
</dbReference>
<evidence type="ECO:0000313" key="14">
    <source>
        <dbReference type="EMBL" id="MDX3701697.1"/>
    </source>
</evidence>
<dbReference type="HAMAP" id="MF_00418">
    <property type="entry name" value="DapA"/>
    <property type="match status" value="1"/>
</dbReference>
<feature type="site" description="Part of a proton relay during catalysis" evidence="12">
    <location>
        <position position="52"/>
    </location>
</feature>
<dbReference type="Gene3D" id="3.20.20.70">
    <property type="entry name" value="Aldolase class I"/>
    <property type="match status" value="1"/>
</dbReference>
<dbReference type="Proteomes" id="UP001271274">
    <property type="component" value="Unassembled WGS sequence"/>
</dbReference>
<evidence type="ECO:0000256" key="2">
    <source>
        <dbReference type="ARBA" id="ARBA00005120"/>
    </source>
</evidence>
<keyword evidence="7 12" id="KW-0220">Diaminopimelate biosynthesis</keyword>
<evidence type="ECO:0000313" key="15">
    <source>
        <dbReference type="Proteomes" id="UP001271274"/>
    </source>
</evidence>
<dbReference type="InterPro" id="IPR002220">
    <property type="entry name" value="DapA-like"/>
</dbReference>
<comment type="subcellular location">
    <subcellularLocation>
        <location evidence="12">Cytoplasm</location>
    </subcellularLocation>
</comment>
<evidence type="ECO:0000256" key="12">
    <source>
        <dbReference type="HAMAP-Rule" id="MF_00418"/>
    </source>
</evidence>
<dbReference type="PIRSF" id="PIRSF001365">
    <property type="entry name" value="DHDPS"/>
    <property type="match status" value="1"/>
</dbReference>
<evidence type="ECO:0000256" key="6">
    <source>
        <dbReference type="ARBA" id="ARBA00022605"/>
    </source>
</evidence>
<dbReference type="PROSITE" id="PS00666">
    <property type="entry name" value="DHDPS_2"/>
    <property type="match status" value="1"/>
</dbReference>
<evidence type="ECO:0000256" key="13">
    <source>
        <dbReference type="PIRNR" id="PIRNR001365"/>
    </source>
</evidence>
<evidence type="ECO:0000256" key="1">
    <source>
        <dbReference type="ARBA" id="ARBA00003294"/>
    </source>
</evidence>